<feature type="region of interest" description="Disordered" evidence="1">
    <location>
        <begin position="662"/>
        <end position="714"/>
    </location>
</feature>
<dbReference type="AlphaFoldDB" id="A0AAV0BMI0"/>
<dbReference type="GO" id="GO:0043332">
    <property type="term" value="C:mating projection tip"/>
    <property type="evidence" value="ECO:0007669"/>
    <property type="project" value="TreeGrafter"/>
</dbReference>
<feature type="region of interest" description="Disordered" evidence="1">
    <location>
        <begin position="253"/>
        <end position="280"/>
    </location>
</feature>
<feature type="compositionally biased region" description="Low complexity" evidence="1">
    <location>
        <begin position="859"/>
        <end position="870"/>
    </location>
</feature>
<comment type="caution">
    <text evidence="2">The sequence shown here is derived from an EMBL/GenBank/DDBJ whole genome shotgun (WGS) entry which is preliminary data.</text>
</comment>
<name>A0AAV0BMI0_PHAPC</name>
<dbReference type="InterPro" id="IPR013889">
    <property type="entry name" value="Karyogamy_KAR9"/>
</dbReference>
<feature type="region of interest" description="Disordered" evidence="1">
    <location>
        <begin position="596"/>
        <end position="619"/>
    </location>
</feature>
<feature type="compositionally biased region" description="Polar residues" evidence="1">
    <location>
        <begin position="117"/>
        <end position="132"/>
    </location>
</feature>
<feature type="compositionally biased region" description="Polar residues" evidence="1">
    <location>
        <begin position="689"/>
        <end position="714"/>
    </location>
</feature>
<evidence type="ECO:0000313" key="3">
    <source>
        <dbReference type="Proteomes" id="UP001153365"/>
    </source>
</evidence>
<evidence type="ECO:0000313" key="2">
    <source>
        <dbReference type="EMBL" id="CAH7688464.1"/>
    </source>
</evidence>
<dbReference type="GO" id="GO:0005816">
    <property type="term" value="C:spindle pole body"/>
    <property type="evidence" value="ECO:0007669"/>
    <property type="project" value="TreeGrafter"/>
</dbReference>
<reference evidence="2" key="1">
    <citation type="submission" date="2022-06" db="EMBL/GenBank/DDBJ databases">
        <authorList>
            <consortium name="SYNGENTA / RWTH Aachen University"/>
        </authorList>
    </citation>
    <scope>NUCLEOTIDE SEQUENCE</scope>
</reference>
<feature type="region of interest" description="Disordered" evidence="1">
    <location>
        <begin position="117"/>
        <end position="139"/>
    </location>
</feature>
<dbReference type="EMBL" id="CALTRL010005984">
    <property type="protein sequence ID" value="CAH7688464.1"/>
    <property type="molecule type" value="Genomic_DNA"/>
</dbReference>
<feature type="region of interest" description="Disordered" evidence="1">
    <location>
        <begin position="766"/>
        <end position="786"/>
    </location>
</feature>
<dbReference type="GO" id="GO:0030473">
    <property type="term" value="P:nuclear migration along microtubule"/>
    <property type="evidence" value="ECO:0007669"/>
    <property type="project" value="TreeGrafter"/>
</dbReference>
<proteinExistence type="predicted"/>
<evidence type="ECO:0000256" key="1">
    <source>
        <dbReference type="SAM" id="MobiDB-lite"/>
    </source>
</evidence>
<feature type="compositionally biased region" description="Polar residues" evidence="1">
    <location>
        <begin position="79"/>
        <end position="98"/>
    </location>
</feature>
<feature type="region of interest" description="Disordered" evidence="1">
    <location>
        <begin position="800"/>
        <end position="822"/>
    </location>
</feature>
<feature type="compositionally biased region" description="Low complexity" evidence="1">
    <location>
        <begin position="664"/>
        <end position="675"/>
    </location>
</feature>
<feature type="region of interest" description="Disordered" evidence="1">
    <location>
        <begin position="859"/>
        <end position="887"/>
    </location>
</feature>
<accession>A0AAV0BMI0</accession>
<feature type="region of interest" description="Disordered" evidence="1">
    <location>
        <begin position="527"/>
        <end position="549"/>
    </location>
</feature>
<organism evidence="2 3">
    <name type="scientific">Phakopsora pachyrhizi</name>
    <name type="common">Asian soybean rust disease fungus</name>
    <dbReference type="NCBI Taxonomy" id="170000"/>
    <lineage>
        <taxon>Eukaryota</taxon>
        <taxon>Fungi</taxon>
        <taxon>Dikarya</taxon>
        <taxon>Basidiomycota</taxon>
        <taxon>Pucciniomycotina</taxon>
        <taxon>Pucciniomycetes</taxon>
        <taxon>Pucciniales</taxon>
        <taxon>Phakopsoraceae</taxon>
        <taxon>Phakopsora</taxon>
    </lineage>
</organism>
<dbReference type="GO" id="GO:0005938">
    <property type="term" value="C:cell cortex"/>
    <property type="evidence" value="ECO:0007669"/>
    <property type="project" value="TreeGrafter"/>
</dbReference>
<gene>
    <name evidence="2" type="ORF">PPACK8108_LOCUS23434</name>
</gene>
<dbReference type="PANTHER" id="PTHR37271">
    <property type="entry name" value="KARYOGAMY PROTEIN KAR9"/>
    <property type="match status" value="1"/>
</dbReference>
<dbReference type="GO" id="GO:0051293">
    <property type="term" value="P:establishment of spindle localization"/>
    <property type="evidence" value="ECO:0007669"/>
    <property type="project" value="TreeGrafter"/>
</dbReference>
<dbReference type="Proteomes" id="UP001153365">
    <property type="component" value="Unassembled WGS sequence"/>
</dbReference>
<dbReference type="Pfam" id="PF08580">
    <property type="entry name" value="KAR9"/>
    <property type="match status" value="1"/>
</dbReference>
<sequence>MIVQTTDTDNHFSNYSFNPISLNPTNSASEQIHQSNSNIIILSQSDSLSPVRSSLSLESSVSSSSSSPQPSRTATLANRSFTSNSDQTQPKPFNNPQDSLAIGLTHLSIDSPSIQAECQESDYSTDPQTPTHSTKRTSRIDSVNLSKSHRALDDILLEKEPPLPVNLYNLNQNSSSSPGLFGNAHRSGSFSLNTSSSSSVTINQTTLDNTDSQSSLDDLSALALSAQMTEAGMLIQQVALALFEIQELRHSNSLNQSPAKDTTGLKHSGASSTPRPQATTDQALIKLERKALETSQELIRISQALQNLCSDPTAPGPDFLIEKLENLRSEWLKVERDVETLKEELKEDKWLVVFRTVSSQAEEMMKSLEKACRLVDEFILEVEISECDDDDGGGLKRSTNRQHSLPDQAIKTRRNRTSLGPGVVVTESRRKKISDSLDLDQLTKSFATLQKNFDAKKKHYLPSCERVLGILAKGIESRSTKNGQVLRRYFDMKTRFSSLQDRIATLEHALEEFQNFLPLQTNVDPLATSGLPPNPTTASPLTQPSPISAPLTLASRTKKTLSSMTQYLRPASPTSLAKNSAESTLSPFKRLAARISSSTASRPVPRSQTPSVCSTQSVPSLQSGSQALVQAGYKSSQLSQSLSIGLTPPANHLRSVRSTLKLGPSASTSSSSFSSRPPPAPSARVSSALQARSQPSVLKTPTTANSYQSSITNSRMLSRSRLGINKLASSSAPTNPKPRWNISLKPVEDSPTFLNAPVSRIQQTNFRNASHSYSPTARLSSTDSRLNLRSQTPNLTRASMAKHHQLTQQRVPSYDRPGSAAGRSDASVLTMVSIAGYRSRPISRDCRIPGPVWDPTILSRGSLSRSQSRIGNERDSRSSVGPGRVALSPTPSDFDVLRGILRSSSRAESRAGEHCLIPVARYSRKISKQVTEGESGLEVEELKDFERGALEEGVEEITGEVDESKRRQEDPLEAAIALTLNRQSLQSYLKSNTQRFTFKRVELSKSHKLSEVGEMKNEDDGIRYFFGITGIRSNKKLRGVDETKRQIKRLNEDCEISWMKRSVYCKVERKDGEVYVKESEERNWKCLESYLKEDFLT</sequence>
<feature type="region of interest" description="Disordered" evidence="1">
    <location>
        <begin position="79"/>
        <end position="99"/>
    </location>
</feature>
<keyword evidence="3" id="KW-1185">Reference proteome</keyword>
<feature type="compositionally biased region" description="Polar residues" evidence="1">
    <location>
        <begin position="536"/>
        <end position="546"/>
    </location>
</feature>
<dbReference type="PANTHER" id="PTHR37271:SF1">
    <property type="entry name" value="KARYOGAMY PROTEIN KAR9"/>
    <property type="match status" value="1"/>
</dbReference>
<feature type="compositionally biased region" description="Polar residues" evidence="1">
    <location>
        <begin position="269"/>
        <end position="280"/>
    </location>
</feature>
<protein>
    <submittedName>
        <fullName evidence="2">Expressed protein</fullName>
    </submittedName>
</protein>